<dbReference type="InterPro" id="IPR051209">
    <property type="entry name" value="FAD-bind_Monooxygenase_sf"/>
</dbReference>
<dbReference type="PANTHER" id="PTHR42877">
    <property type="entry name" value="L-ORNITHINE N(5)-MONOOXYGENASE-RELATED"/>
    <property type="match status" value="1"/>
</dbReference>
<gene>
    <name evidence="3" type="ORF">SCUCBS95973_008759</name>
</gene>
<feature type="region of interest" description="Disordered" evidence="2">
    <location>
        <begin position="1"/>
        <end position="22"/>
    </location>
</feature>
<proteinExistence type="inferred from homology"/>
<dbReference type="Pfam" id="PF13450">
    <property type="entry name" value="NAD_binding_8"/>
    <property type="match status" value="1"/>
</dbReference>
<dbReference type="EMBL" id="CAWUHB010000079">
    <property type="protein sequence ID" value="CAK7233921.1"/>
    <property type="molecule type" value="Genomic_DNA"/>
</dbReference>
<dbReference type="Gene3D" id="3.50.50.60">
    <property type="entry name" value="FAD/NAD(P)-binding domain"/>
    <property type="match status" value="2"/>
</dbReference>
<feature type="compositionally biased region" description="Polar residues" evidence="2">
    <location>
        <begin position="1"/>
        <end position="11"/>
    </location>
</feature>
<dbReference type="PANTHER" id="PTHR42877:SF6">
    <property type="entry name" value="MONOOXYGENASE, PUTATIVE (AFU_ORTHOLOGUE AFUA_3G15050)-RELATED"/>
    <property type="match status" value="1"/>
</dbReference>
<name>A0ABP0CPU1_9PEZI</name>
<accession>A0ABP0CPU1</accession>
<evidence type="ECO:0000256" key="2">
    <source>
        <dbReference type="SAM" id="MobiDB-lite"/>
    </source>
</evidence>
<dbReference type="InterPro" id="IPR036188">
    <property type="entry name" value="FAD/NAD-bd_sf"/>
</dbReference>
<dbReference type="SUPFAM" id="SSF51905">
    <property type="entry name" value="FAD/NAD(P)-binding domain"/>
    <property type="match status" value="3"/>
</dbReference>
<sequence>MGSINNSNTAARGNRPAPYPLPQTPYNAAKPVSAIIIGAGIAGIATAVLLQAKVPALTLTVFDRHSHVGGTWWENQYPGVRCDVPSHAYQLSFAPNPHWSEFYAKGQEIREYYEGVVHKYGVDKHLHLQHEVVRAVWTVDRWSVTVRDLAAQTERVVEANFLVSCTGRLNRASLPSIPGLSTFQGPVMHTALWDDGVDLAGKRVAVIGNGASGMQVLPAILPHVSHLTHFARTRNWVSAAFNGGLAAQAAQKGNPAGHAIPQEQRDHFASPAGAHDYLAYRKEIEATFHTGFAGFVLGSEANAQLRETLTALIAERVNHDPALLAKLLPDYAPLCKRLTPAPGYLEALSDPKVDFVQARIRQVTPAGITTVDGHTYPVDAIVAATGFPDNLTPAYPLIGRSGVDLRDVWAPGTGTVGYPKSYFGVMAPRFPNYFFVLQTQGTPFGGTVPVKCEQTATYIAQCIRKIQAQGYAALEPSDEATDDFDAVVEGFFADKTTSDSCSSWWKQGGGDGDGGGRVVISWPGTMHHKGDITRTPRWEDFCFQRDAASKHNRFHYFANGLAAREEGQANADELTSYLTTAEDVDLQTLHEGWTRGY</sequence>
<keyword evidence="4" id="KW-1185">Reference proteome</keyword>
<organism evidence="3 4">
    <name type="scientific">Sporothrix curviconia</name>
    <dbReference type="NCBI Taxonomy" id="1260050"/>
    <lineage>
        <taxon>Eukaryota</taxon>
        <taxon>Fungi</taxon>
        <taxon>Dikarya</taxon>
        <taxon>Ascomycota</taxon>
        <taxon>Pezizomycotina</taxon>
        <taxon>Sordariomycetes</taxon>
        <taxon>Sordariomycetidae</taxon>
        <taxon>Ophiostomatales</taxon>
        <taxon>Ophiostomataceae</taxon>
        <taxon>Sporothrix</taxon>
    </lineage>
</organism>
<evidence type="ECO:0000313" key="3">
    <source>
        <dbReference type="EMBL" id="CAK7233921.1"/>
    </source>
</evidence>
<reference evidence="3 4" key="1">
    <citation type="submission" date="2024-01" db="EMBL/GenBank/DDBJ databases">
        <authorList>
            <person name="Allen C."/>
            <person name="Tagirdzhanova G."/>
        </authorList>
    </citation>
    <scope>NUCLEOTIDE SEQUENCE [LARGE SCALE GENOMIC DNA]</scope>
</reference>
<comment type="caution">
    <text evidence="3">The sequence shown here is derived from an EMBL/GenBank/DDBJ whole genome shotgun (WGS) entry which is preliminary data.</text>
</comment>
<protein>
    <submittedName>
        <fullName evidence="3">Uncharacterized protein</fullName>
    </submittedName>
</protein>
<dbReference type="Proteomes" id="UP001642405">
    <property type="component" value="Unassembled WGS sequence"/>
</dbReference>
<evidence type="ECO:0000256" key="1">
    <source>
        <dbReference type="ARBA" id="ARBA00010139"/>
    </source>
</evidence>
<comment type="similarity">
    <text evidence="1">Belongs to the FAD-binding monooxygenase family.</text>
</comment>
<evidence type="ECO:0000313" key="4">
    <source>
        <dbReference type="Proteomes" id="UP001642405"/>
    </source>
</evidence>